<evidence type="ECO:0000259" key="2">
    <source>
        <dbReference type="PROSITE" id="PS50835"/>
    </source>
</evidence>
<evidence type="ECO:0000256" key="1">
    <source>
        <dbReference type="SAM" id="SignalP"/>
    </source>
</evidence>
<dbReference type="KEGG" id="aqu:109580713"/>
<dbReference type="InterPro" id="IPR036179">
    <property type="entry name" value="Ig-like_dom_sf"/>
</dbReference>
<feature type="domain" description="Ig-like" evidence="2">
    <location>
        <begin position="392"/>
        <end position="478"/>
    </location>
</feature>
<accession>A0A1X7VD93</accession>
<keyword evidence="4" id="KW-1185">Reference proteome</keyword>
<dbReference type="InParanoid" id="A0A1X7VD93"/>
<dbReference type="InterPro" id="IPR007110">
    <property type="entry name" value="Ig-like_dom"/>
</dbReference>
<gene>
    <name evidence="3" type="primary">109580713</name>
</gene>
<reference evidence="3" key="2">
    <citation type="submission" date="2017-05" db="UniProtKB">
        <authorList>
            <consortium name="EnsemblMetazoa"/>
        </authorList>
    </citation>
    <scope>IDENTIFICATION</scope>
</reference>
<dbReference type="Proteomes" id="UP000007879">
    <property type="component" value="Unassembled WGS sequence"/>
</dbReference>
<dbReference type="InterPro" id="IPR013783">
    <property type="entry name" value="Ig-like_fold"/>
</dbReference>
<reference evidence="4" key="1">
    <citation type="journal article" date="2010" name="Nature">
        <title>The Amphimedon queenslandica genome and the evolution of animal complexity.</title>
        <authorList>
            <person name="Srivastava M."/>
            <person name="Simakov O."/>
            <person name="Chapman J."/>
            <person name="Fahey B."/>
            <person name="Gauthier M.E."/>
            <person name="Mitros T."/>
            <person name="Richards G.S."/>
            <person name="Conaco C."/>
            <person name="Dacre M."/>
            <person name="Hellsten U."/>
            <person name="Larroux C."/>
            <person name="Putnam N.H."/>
            <person name="Stanke M."/>
            <person name="Adamska M."/>
            <person name="Darling A."/>
            <person name="Degnan S.M."/>
            <person name="Oakley T.H."/>
            <person name="Plachetzki D.C."/>
            <person name="Zhai Y."/>
            <person name="Adamski M."/>
            <person name="Calcino A."/>
            <person name="Cummins S.F."/>
            <person name="Goodstein D.M."/>
            <person name="Harris C."/>
            <person name="Jackson D.J."/>
            <person name="Leys S.P."/>
            <person name="Shu S."/>
            <person name="Woodcroft B.J."/>
            <person name="Vervoort M."/>
            <person name="Kosik K.S."/>
            <person name="Manning G."/>
            <person name="Degnan B.M."/>
            <person name="Rokhsar D.S."/>
        </authorList>
    </citation>
    <scope>NUCLEOTIDE SEQUENCE [LARGE SCALE GENOMIC DNA]</scope>
</reference>
<organism evidence="3">
    <name type="scientific">Amphimedon queenslandica</name>
    <name type="common">Sponge</name>
    <dbReference type="NCBI Taxonomy" id="400682"/>
    <lineage>
        <taxon>Eukaryota</taxon>
        <taxon>Metazoa</taxon>
        <taxon>Porifera</taxon>
        <taxon>Demospongiae</taxon>
        <taxon>Heteroscleromorpha</taxon>
        <taxon>Haplosclerida</taxon>
        <taxon>Niphatidae</taxon>
        <taxon>Amphimedon</taxon>
    </lineage>
</organism>
<feature type="chain" id="PRO_5012959757" description="Ig-like domain-containing protein" evidence="1">
    <location>
        <begin position="26"/>
        <end position="504"/>
    </location>
</feature>
<dbReference type="InterPro" id="IPR013098">
    <property type="entry name" value="Ig_I-set"/>
</dbReference>
<keyword evidence="1" id="KW-0732">Signal</keyword>
<dbReference type="Gene3D" id="2.60.40.10">
    <property type="entry name" value="Immunoglobulins"/>
    <property type="match status" value="1"/>
</dbReference>
<dbReference type="SUPFAM" id="SSF48726">
    <property type="entry name" value="Immunoglobulin"/>
    <property type="match status" value="1"/>
</dbReference>
<dbReference type="EnsemblMetazoa" id="XM_019994191.1">
    <property type="protein sequence ID" value="XP_019849750.1"/>
    <property type="gene ID" value="LOC109580713"/>
</dbReference>
<evidence type="ECO:0000313" key="4">
    <source>
        <dbReference type="Proteomes" id="UP000007879"/>
    </source>
</evidence>
<protein>
    <recommendedName>
        <fullName evidence="2">Ig-like domain-containing protein</fullName>
    </recommendedName>
</protein>
<dbReference type="AlphaFoldDB" id="A0A1X7VD93"/>
<dbReference type="EnsemblMetazoa" id="Aqu2.1.37487_001">
    <property type="protein sequence ID" value="Aqu2.1.37487_001"/>
    <property type="gene ID" value="Aqu2.1.37487"/>
</dbReference>
<dbReference type="PROSITE" id="PS50835">
    <property type="entry name" value="IG_LIKE"/>
    <property type="match status" value="1"/>
</dbReference>
<feature type="signal peptide" evidence="1">
    <location>
        <begin position="1"/>
        <end position="25"/>
    </location>
</feature>
<sequence length="504" mass="57040">MFDARAPFFAVLSLVLFSIAYLGSAAPYFEVHISPNGSASVIGHICPNYTPIVWIQKYYSTELRASAFRFSCEEDTDVLYDPGHWTTPKAQAGKSMSQVLHSCNLPNSVIAGARLEDSLFDLKWSFYCSTLASGWRIASDDCRNVVLGSLMNSNSSASDAFVSLVDTYNSYTHTFMNFNEWILTTCKIKEIICINSTEYCNYECCQDVRVYHSKSIRCNGSDGLIIECHDNFYWTGDYIMCSNDVNPVYHYCRLCHGSSFIQFCEMVYCSSSGHYKCQVCFETHPGTGWPLVPNKTARKCRSPGRVASFKLVVKKDEVAFCFGYHLLCTGTGQHPLTILLYDTNNPMDNYQVQNISSTLVPVCLFNHTFACMISNKHGNETKYVSIRHSIIPIVLHSDTTFTACEMTNVTLPCITQGSMHYIEWYFIETLLTNDTSNYTLLDERGILLISSAHKDNIGSYKCKVWNGLGEFEKSMWLTVESFESCVSVVPLRKHSEHQIRLPPW</sequence>
<dbReference type="Pfam" id="PF07679">
    <property type="entry name" value="I-set"/>
    <property type="match status" value="1"/>
</dbReference>
<name>A0A1X7VD93_AMPQE</name>
<evidence type="ECO:0000313" key="3">
    <source>
        <dbReference type="EnsemblMetazoa" id="Aqu2.1.37487_001"/>
    </source>
</evidence>
<dbReference type="OrthoDB" id="10028801at2759"/>
<proteinExistence type="predicted"/>